<dbReference type="Pfam" id="PF12708">
    <property type="entry name" value="Pect-lyase_RHGA_epim"/>
    <property type="match status" value="1"/>
</dbReference>
<reference evidence="2 3" key="1">
    <citation type="submission" date="2023-07" db="EMBL/GenBank/DDBJ databases">
        <title>Genomic Encyclopedia of Type Strains, Phase IV (KMG-IV): sequencing the most valuable type-strain genomes for metagenomic binning, comparative biology and taxonomic classification.</title>
        <authorList>
            <person name="Goeker M."/>
        </authorList>
    </citation>
    <scope>NUCLEOTIDE SEQUENCE [LARGE SCALE GENOMIC DNA]</scope>
    <source>
        <strain evidence="2 3">DSM 19922</strain>
    </source>
</reference>
<dbReference type="RefSeq" id="WP_209985956.1">
    <property type="nucleotide sequence ID" value="NZ_JAGINO010000017.1"/>
</dbReference>
<protein>
    <recommendedName>
        <fullName evidence="1">Rhamnogalacturonase A/B/Epimerase-like pectate lyase domain-containing protein</fullName>
    </recommendedName>
</protein>
<dbReference type="InterPro" id="IPR012334">
    <property type="entry name" value="Pectin_lyas_fold"/>
</dbReference>
<dbReference type="InterPro" id="IPR024535">
    <property type="entry name" value="RHGA/B-epi-like_pectate_lyase"/>
</dbReference>
<dbReference type="InterPro" id="IPR011050">
    <property type="entry name" value="Pectin_lyase_fold/virulence"/>
</dbReference>
<evidence type="ECO:0000313" key="2">
    <source>
        <dbReference type="EMBL" id="MDQ0535404.1"/>
    </source>
</evidence>
<comment type="caution">
    <text evidence="2">The sequence shown here is derived from an EMBL/GenBank/DDBJ whole genome shotgun (WGS) entry which is preliminary data.</text>
</comment>
<sequence>MTTTWSDVITGVSDVVGPAVDEATVGGERLGDIVPAKLDVDAVSGAAVTATDGTAARTLADRWGDVANVLNYYGCDPTGVADCSTQLQAAFDSGKPVFLPAGTYKFGTGLTLGQSVHLYGAGLETVLHYTGTGNAITISAGTDGFSFRHMAVQMTGDGAAFFFGGSSQNFVFDNVHVLFPDYAGTTARIGYKFDVASGDYVAFGTWIGTRVFSAGYGVYVAPTSAEVNALTFVDAEWGACLHGVYTEASHSQWTFVGGSCEAPSNGQNQMVFKAINGLDIHGTRFETKKVGGWDAFVAGDYSTHNPIHIGSSGQKVLVVGASFFPHTTGRVYYCEGIRDIYIHGQDGYTSRGVPPATGFDIKQSAQDTWAFSTRTTQQTGQTGDLETWRRADTTTASGVSKDGVHYDTYFSQAGSGAATIDASKSSFQNYSLTGNVTSVDFTNGKAGQELTLRLVYNGGNYTVAGWNANIRFAGGSFTATSLNNKADVLTFRYNGSVWMEVSRSLSQTPF</sequence>
<keyword evidence="3" id="KW-1185">Reference proteome</keyword>
<evidence type="ECO:0000313" key="3">
    <source>
        <dbReference type="Proteomes" id="UP001244552"/>
    </source>
</evidence>
<accession>A0ABU0MPK5</accession>
<name>A0ABU0MPK5_9PROT</name>
<dbReference type="Gene3D" id="2.160.20.10">
    <property type="entry name" value="Single-stranded right-handed beta-helix, Pectin lyase-like"/>
    <property type="match status" value="1"/>
</dbReference>
<dbReference type="Proteomes" id="UP001244552">
    <property type="component" value="Unassembled WGS sequence"/>
</dbReference>
<proteinExistence type="predicted"/>
<organism evidence="2 3">
    <name type="scientific">Azospirillum picis</name>
    <dbReference type="NCBI Taxonomy" id="488438"/>
    <lineage>
        <taxon>Bacteria</taxon>
        <taxon>Pseudomonadati</taxon>
        <taxon>Pseudomonadota</taxon>
        <taxon>Alphaproteobacteria</taxon>
        <taxon>Rhodospirillales</taxon>
        <taxon>Azospirillaceae</taxon>
        <taxon>Azospirillum</taxon>
    </lineage>
</organism>
<evidence type="ECO:0000259" key="1">
    <source>
        <dbReference type="Pfam" id="PF12708"/>
    </source>
</evidence>
<dbReference type="EMBL" id="JAUSVU010000017">
    <property type="protein sequence ID" value="MDQ0535404.1"/>
    <property type="molecule type" value="Genomic_DNA"/>
</dbReference>
<gene>
    <name evidence="2" type="ORF">QO018_004282</name>
</gene>
<feature type="domain" description="Rhamnogalacturonase A/B/Epimerase-like pectate lyase" evidence="1">
    <location>
        <begin position="68"/>
        <end position="179"/>
    </location>
</feature>
<dbReference type="SUPFAM" id="SSF51126">
    <property type="entry name" value="Pectin lyase-like"/>
    <property type="match status" value="1"/>
</dbReference>